<dbReference type="Proteomes" id="UP001153269">
    <property type="component" value="Unassembled WGS sequence"/>
</dbReference>
<evidence type="ECO:0000313" key="2">
    <source>
        <dbReference type="Proteomes" id="UP001153269"/>
    </source>
</evidence>
<proteinExistence type="predicted"/>
<accession>A0A9N7U6G1</accession>
<name>A0A9N7U6G1_PLEPL</name>
<gene>
    <name evidence="1" type="ORF">PLEPLA_LOCUS13625</name>
</gene>
<reference evidence="1" key="1">
    <citation type="submission" date="2020-03" db="EMBL/GenBank/DDBJ databases">
        <authorList>
            <person name="Weist P."/>
        </authorList>
    </citation>
    <scope>NUCLEOTIDE SEQUENCE</scope>
</reference>
<comment type="caution">
    <text evidence="1">The sequence shown here is derived from an EMBL/GenBank/DDBJ whole genome shotgun (WGS) entry which is preliminary data.</text>
</comment>
<protein>
    <submittedName>
        <fullName evidence="1">Uncharacterized protein</fullName>
    </submittedName>
</protein>
<keyword evidence="2" id="KW-1185">Reference proteome</keyword>
<evidence type="ECO:0000313" key="1">
    <source>
        <dbReference type="EMBL" id="CAB1425693.1"/>
    </source>
</evidence>
<sequence length="201" mass="21707">MIQVAREPLGSPRRSWRKLLGKRTPLVALVRTQLPRTAGGGPILRRSCELYSQGGGQSGPLSSAAAEIDLTIDSFLLTAGSLEHESLREEPSNPQRPAAGAALHIHHQPPPPPPCLHHGTFQLINSRYSVVAISLGPAPSQRGLISGVDRPSSLVTTRATARTLTQQLRRSEKAWWADSCSRHLRHSPAALELVCFCGASR</sequence>
<dbReference type="AlphaFoldDB" id="A0A9N7U6G1"/>
<dbReference type="EMBL" id="CADEAL010000825">
    <property type="protein sequence ID" value="CAB1425693.1"/>
    <property type="molecule type" value="Genomic_DNA"/>
</dbReference>
<organism evidence="1 2">
    <name type="scientific">Pleuronectes platessa</name>
    <name type="common">European plaice</name>
    <dbReference type="NCBI Taxonomy" id="8262"/>
    <lineage>
        <taxon>Eukaryota</taxon>
        <taxon>Metazoa</taxon>
        <taxon>Chordata</taxon>
        <taxon>Craniata</taxon>
        <taxon>Vertebrata</taxon>
        <taxon>Euteleostomi</taxon>
        <taxon>Actinopterygii</taxon>
        <taxon>Neopterygii</taxon>
        <taxon>Teleostei</taxon>
        <taxon>Neoteleostei</taxon>
        <taxon>Acanthomorphata</taxon>
        <taxon>Carangaria</taxon>
        <taxon>Pleuronectiformes</taxon>
        <taxon>Pleuronectoidei</taxon>
        <taxon>Pleuronectidae</taxon>
        <taxon>Pleuronectes</taxon>
    </lineage>
</organism>